<dbReference type="KEGG" id="dpx:DAPPUDRAFT_321851"/>
<feature type="domain" description="Saposin A-type" evidence="7">
    <location>
        <begin position="23"/>
        <end position="63"/>
    </location>
</feature>
<organism evidence="8 9">
    <name type="scientific">Daphnia pulex</name>
    <name type="common">Water flea</name>
    <dbReference type="NCBI Taxonomy" id="6669"/>
    <lineage>
        <taxon>Eukaryota</taxon>
        <taxon>Metazoa</taxon>
        <taxon>Ecdysozoa</taxon>
        <taxon>Arthropoda</taxon>
        <taxon>Crustacea</taxon>
        <taxon>Branchiopoda</taxon>
        <taxon>Diplostraca</taxon>
        <taxon>Cladocera</taxon>
        <taxon>Anomopoda</taxon>
        <taxon>Daphniidae</taxon>
        <taxon>Daphnia</taxon>
    </lineage>
</organism>
<keyword evidence="9" id="KW-1185">Reference proteome</keyword>
<dbReference type="SMART" id="SM00162">
    <property type="entry name" value="SAPA"/>
    <property type="match status" value="1"/>
</dbReference>
<feature type="signal peptide" evidence="6">
    <location>
        <begin position="1"/>
        <end position="20"/>
    </location>
</feature>
<dbReference type="InterPro" id="IPR003119">
    <property type="entry name" value="SAP_A"/>
</dbReference>
<dbReference type="PROSITE" id="PS51110">
    <property type="entry name" value="SAP_A"/>
    <property type="match status" value="1"/>
</dbReference>
<keyword evidence="5" id="KW-0325">Glycoprotein</keyword>
<feature type="chain" id="PRO_5003241466" description="Saposin A-type domain-containing protein" evidence="6">
    <location>
        <begin position="21"/>
        <end position="63"/>
    </location>
</feature>
<evidence type="ECO:0000256" key="6">
    <source>
        <dbReference type="SAM" id="SignalP"/>
    </source>
</evidence>
<dbReference type="GO" id="GO:0005576">
    <property type="term" value="C:extracellular region"/>
    <property type="evidence" value="ECO:0007669"/>
    <property type="project" value="UniProtKB-SubCell"/>
</dbReference>
<evidence type="ECO:0000256" key="3">
    <source>
        <dbReference type="ARBA" id="ARBA00022729"/>
    </source>
</evidence>
<evidence type="ECO:0000256" key="5">
    <source>
        <dbReference type="ARBA" id="ARBA00023180"/>
    </source>
</evidence>
<keyword evidence="2" id="KW-0964">Secreted</keyword>
<dbReference type="AlphaFoldDB" id="E9GU38"/>
<dbReference type="HOGENOM" id="CLU_2888018_0_0_1"/>
<evidence type="ECO:0000256" key="1">
    <source>
        <dbReference type="ARBA" id="ARBA00004613"/>
    </source>
</evidence>
<reference evidence="8 9" key="1">
    <citation type="journal article" date="2011" name="Science">
        <title>The ecoresponsive genome of Daphnia pulex.</title>
        <authorList>
            <person name="Colbourne J.K."/>
            <person name="Pfrender M.E."/>
            <person name="Gilbert D."/>
            <person name="Thomas W.K."/>
            <person name="Tucker A."/>
            <person name="Oakley T.H."/>
            <person name="Tokishita S."/>
            <person name="Aerts A."/>
            <person name="Arnold G.J."/>
            <person name="Basu M.K."/>
            <person name="Bauer D.J."/>
            <person name="Caceres C.E."/>
            <person name="Carmel L."/>
            <person name="Casola C."/>
            <person name="Choi J.H."/>
            <person name="Detter J.C."/>
            <person name="Dong Q."/>
            <person name="Dusheyko S."/>
            <person name="Eads B.D."/>
            <person name="Frohlich T."/>
            <person name="Geiler-Samerotte K.A."/>
            <person name="Gerlach D."/>
            <person name="Hatcher P."/>
            <person name="Jogdeo S."/>
            <person name="Krijgsveld J."/>
            <person name="Kriventseva E.V."/>
            <person name="Kultz D."/>
            <person name="Laforsch C."/>
            <person name="Lindquist E."/>
            <person name="Lopez J."/>
            <person name="Manak J.R."/>
            <person name="Muller J."/>
            <person name="Pangilinan J."/>
            <person name="Patwardhan R.P."/>
            <person name="Pitluck S."/>
            <person name="Pritham E.J."/>
            <person name="Rechtsteiner A."/>
            <person name="Rho M."/>
            <person name="Rogozin I.B."/>
            <person name="Sakarya O."/>
            <person name="Salamov A."/>
            <person name="Schaack S."/>
            <person name="Shapiro H."/>
            <person name="Shiga Y."/>
            <person name="Skalitzky C."/>
            <person name="Smith Z."/>
            <person name="Souvorov A."/>
            <person name="Sung W."/>
            <person name="Tang Z."/>
            <person name="Tsuchiya D."/>
            <person name="Tu H."/>
            <person name="Vos H."/>
            <person name="Wang M."/>
            <person name="Wolf Y.I."/>
            <person name="Yamagata H."/>
            <person name="Yamada T."/>
            <person name="Ye Y."/>
            <person name="Shaw J.R."/>
            <person name="Andrews J."/>
            <person name="Crease T.J."/>
            <person name="Tang H."/>
            <person name="Lucas S.M."/>
            <person name="Robertson H.M."/>
            <person name="Bork P."/>
            <person name="Koonin E.V."/>
            <person name="Zdobnov E.M."/>
            <person name="Grigoriev I.V."/>
            <person name="Lynch M."/>
            <person name="Boore J.L."/>
        </authorList>
    </citation>
    <scope>NUCLEOTIDE SEQUENCE [LARGE SCALE GENOMIC DNA]</scope>
</reference>
<gene>
    <name evidence="8" type="ORF">DAPPUDRAFT_321851</name>
</gene>
<evidence type="ECO:0000256" key="4">
    <source>
        <dbReference type="ARBA" id="ARBA00023157"/>
    </source>
</evidence>
<protein>
    <recommendedName>
        <fullName evidence="7">Saposin A-type domain-containing protein</fullName>
    </recommendedName>
</protein>
<evidence type="ECO:0000259" key="7">
    <source>
        <dbReference type="PROSITE" id="PS51110"/>
    </source>
</evidence>
<comment type="subcellular location">
    <subcellularLocation>
        <location evidence="1">Secreted</location>
    </subcellularLocation>
</comment>
<keyword evidence="3 6" id="KW-0732">Signal</keyword>
<dbReference type="OrthoDB" id="6754465at2759"/>
<name>E9GU38_DAPPU</name>
<keyword evidence="4" id="KW-1015">Disulfide bond</keyword>
<dbReference type="Pfam" id="PF02199">
    <property type="entry name" value="SapA"/>
    <property type="match status" value="1"/>
</dbReference>
<proteinExistence type="predicted"/>
<evidence type="ECO:0000313" key="9">
    <source>
        <dbReference type="Proteomes" id="UP000000305"/>
    </source>
</evidence>
<dbReference type="InParanoid" id="E9GU38"/>
<dbReference type="Proteomes" id="UP000000305">
    <property type="component" value="Unassembled WGS sequence"/>
</dbReference>
<evidence type="ECO:0000256" key="2">
    <source>
        <dbReference type="ARBA" id="ARBA00022525"/>
    </source>
</evidence>
<evidence type="ECO:0000313" key="8">
    <source>
        <dbReference type="EMBL" id="EFX77043.1"/>
    </source>
</evidence>
<sequence>MRSMLILLCFVLAVAFLVEAEDVTVGKNPCTWGPSFWCASSENAAKCGSEAIKYCESVKWNVE</sequence>
<accession>E9GU38</accession>
<dbReference type="EMBL" id="GL732565">
    <property type="protein sequence ID" value="EFX77043.1"/>
    <property type="molecule type" value="Genomic_DNA"/>
</dbReference>